<protein>
    <submittedName>
        <fullName evidence="1">Uncharacterized protein</fullName>
    </submittedName>
</protein>
<gene>
    <name evidence="1" type="ORF">Hyperionvirus1_151</name>
</gene>
<evidence type="ECO:0000313" key="1">
    <source>
        <dbReference type="EMBL" id="AYV82572.1"/>
    </source>
</evidence>
<proteinExistence type="predicted"/>
<sequence length="476" mass="54667">MPWTDTIVANDVNRRAKKYISNYDFITTAAFEENFIRVTQTDQKPVDVARLNNFFREGLMSRITTNTLYGYLDSTRTFHKNESIVFPDITNNYKTIDIENYFLVPYQKCFDSEPNVKFCDIAKIQNNQPKIANDGTLNAKFVILSKNFEDAKKEKSGDRCHSISKYASGVFGFGFIRIDTEYINSIDELADIFDKIYRGNHYWIDKTPGQYMETIEEQPEKIITYRLYDVNSDMFPKIEKLSLATNYNKKLDKLESGLYKRLLYDDRVAYMSGAGISNRDFLAPGLTTDIFAMHGPIVDDVINLFLNVGKSLAAPEIKLTLFDFNHMHVSYNFKKDQFVFIFHTLEYPADLEVGLVCHDSSSSRQEMTIGSEAIKYPLYRYGTSPTDYVVKHNIIVILTTTTIEYYRIDRKKITNGNLNSSPILKLLGEKTEPSLAINPSAFGYQFADINFEDDTAIGRKRMLPSIAIINRNATCD</sequence>
<name>A0A3G5A6C1_9VIRU</name>
<dbReference type="EMBL" id="MK072383">
    <property type="protein sequence ID" value="AYV82572.1"/>
    <property type="molecule type" value="Genomic_DNA"/>
</dbReference>
<accession>A0A3G5A6C1</accession>
<organism evidence="1">
    <name type="scientific">Hyperionvirus sp</name>
    <dbReference type="NCBI Taxonomy" id="2487770"/>
    <lineage>
        <taxon>Viruses</taxon>
        <taxon>Varidnaviria</taxon>
        <taxon>Bamfordvirae</taxon>
        <taxon>Nucleocytoviricota</taxon>
        <taxon>Megaviricetes</taxon>
        <taxon>Imitervirales</taxon>
        <taxon>Mimiviridae</taxon>
        <taxon>Klosneuvirinae</taxon>
    </lineage>
</organism>
<reference evidence="1" key="1">
    <citation type="submission" date="2018-10" db="EMBL/GenBank/DDBJ databases">
        <title>Hidden diversity of soil giant viruses.</title>
        <authorList>
            <person name="Schulz F."/>
            <person name="Alteio L."/>
            <person name="Goudeau D."/>
            <person name="Ryan E.M."/>
            <person name="Malmstrom R.R."/>
            <person name="Blanchard J."/>
            <person name="Woyke T."/>
        </authorList>
    </citation>
    <scope>NUCLEOTIDE SEQUENCE</scope>
    <source>
        <strain evidence="1">HYV1</strain>
    </source>
</reference>